<keyword evidence="1 2" id="KW-0812">Transmembrane</keyword>
<protein>
    <submittedName>
        <fullName evidence="2">Energy-coupling factor transporter transmembrane protein EcfT</fullName>
    </submittedName>
</protein>
<evidence type="ECO:0000313" key="3">
    <source>
        <dbReference type="Proteomes" id="UP000537204"/>
    </source>
</evidence>
<comment type="caution">
    <text evidence="2">The sequence shown here is derived from an EMBL/GenBank/DDBJ whole genome shotgun (WGS) entry which is preliminary data.</text>
</comment>
<evidence type="ECO:0000256" key="1">
    <source>
        <dbReference type="SAM" id="Phobius"/>
    </source>
</evidence>
<evidence type="ECO:0000313" key="2">
    <source>
        <dbReference type="EMBL" id="MBB5634205.1"/>
    </source>
</evidence>
<gene>
    <name evidence="2" type="ORF">HDE68_000090</name>
</gene>
<sequence>MKIVFYALFVILNCFLIFKLTKIVTPKTAAISYGSAMLIVPLLAFIAAGIVRGIHYIPSPFFLDIFKALLLSFFILILLNLMVLAAGAIVSKLNRFQETHNAVNLERNPVSFARNNLQTIELAYKTIFFALSLLMLYGVWFGEKK</sequence>
<dbReference type="AlphaFoldDB" id="A0A7W8ZHW6"/>
<keyword evidence="1" id="KW-1133">Transmembrane helix</keyword>
<reference evidence="2 3" key="1">
    <citation type="submission" date="2020-08" db="EMBL/GenBank/DDBJ databases">
        <title>Genomic Encyclopedia of Type Strains, Phase IV (KMG-V): Genome sequencing to study the core and pangenomes of soil and plant-associated prokaryotes.</title>
        <authorList>
            <person name="Whitman W."/>
        </authorList>
    </citation>
    <scope>NUCLEOTIDE SEQUENCE [LARGE SCALE GENOMIC DNA]</scope>
    <source>
        <strain evidence="2 3">S3M1</strain>
    </source>
</reference>
<dbReference type="RefSeq" id="WP_183877831.1">
    <property type="nucleotide sequence ID" value="NZ_JACHCE010000001.1"/>
</dbReference>
<feature type="transmembrane region" description="Helical" evidence="1">
    <location>
        <begin position="69"/>
        <end position="90"/>
    </location>
</feature>
<name>A0A7W8ZHW6_9SPHI</name>
<keyword evidence="1" id="KW-0472">Membrane</keyword>
<proteinExistence type="predicted"/>
<dbReference type="Proteomes" id="UP000537204">
    <property type="component" value="Unassembled WGS sequence"/>
</dbReference>
<organism evidence="2 3">
    <name type="scientific">Pedobacter cryoconitis</name>
    <dbReference type="NCBI Taxonomy" id="188932"/>
    <lineage>
        <taxon>Bacteria</taxon>
        <taxon>Pseudomonadati</taxon>
        <taxon>Bacteroidota</taxon>
        <taxon>Sphingobacteriia</taxon>
        <taxon>Sphingobacteriales</taxon>
        <taxon>Sphingobacteriaceae</taxon>
        <taxon>Pedobacter</taxon>
    </lineage>
</organism>
<feature type="transmembrane region" description="Helical" evidence="1">
    <location>
        <begin position="6"/>
        <end position="24"/>
    </location>
</feature>
<feature type="transmembrane region" description="Helical" evidence="1">
    <location>
        <begin position="36"/>
        <end position="57"/>
    </location>
</feature>
<feature type="transmembrane region" description="Helical" evidence="1">
    <location>
        <begin position="122"/>
        <end position="142"/>
    </location>
</feature>
<accession>A0A7W8ZHW6</accession>
<dbReference type="EMBL" id="JACHCE010000001">
    <property type="protein sequence ID" value="MBB5634205.1"/>
    <property type="molecule type" value="Genomic_DNA"/>
</dbReference>